<dbReference type="EMBL" id="UYRT01021892">
    <property type="protein sequence ID" value="VDK60248.1"/>
    <property type="molecule type" value="Genomic_DNA"/>
</dbReference>
<keyword evidence="8" id="KW-1185">Reference proteome</keyword>
<dbReference type="SUPFAM" id="SSF56112">
    <property type="entry name" value="Protein kinase-like (PK-like)"/>
    <property type="match status" value="1"/>
</dbReference>
<evidence type="ECO:0000256" key="2">
    <source>
        <dbReference type="ARBA" id="ARBA00012202"/>
    </source>
</evidence>
<dbReference type="WBParaSite" id="GPUH_0000796501-mRNA-1">
    <property type="protein sequence ID" value="GPUH_0000796501-mRNA-1"/>
    <property type="gene ID" value="GPUH_0000796501"/>
</dbReference>
<protein>
    <recommendedName>
        <fullName evidence="2">guanylate cyclase</fullName>
        <ecNumber evidence="2">4.6.1.2</ecNumber>
    </recommendedName>
</protein>
<name>A0A183DGW5_9BILA</name>
<dbReference type="InterPro" id="IPR050401">
    <property type="entry name" value="Cyclic_nucleotide_synthase"/>
</dbReference>
<comment type="catalytic activity">
    <reaction evidence="1">
        <text>GTP = 3',5'-cyclic GMP + diphosphate</text>
        <dbReference type="Rhea" id="RHEA:13665"/>
        <dbReference type="ChEBI" id="CHEBI:33019"/>
        <dbReference type="ChEBI" id="CHEBI:37565"/>
        <dbReference type="ChEBI" id="CHEBI:57746"/>
        <dbReference type="EC" id="4.6.1.2"/>
    </reaction>
</comment>
<dbReference type="AlphaFoldDB" id="A0A183DGW5"/>
<dbReference type="Gene3D" id="1.10.510.10">
    <property type="entry name" value="Transferase(Phosphotransferase) domain 1"/>
    <property type="match status" value="1"/>
</dbReference>
<reference evidence="9" key="1">
    <citation type="submission" date="2016-06" db="UniProtKB">
        <authorList>
            <consortium name="WormBaseParasite"/>
        </authorList>
    </citation>
    <scope>IDENTIFICATION</scope>
</reference>
<dbReference type="GO" id="GO:0005524">
    <property type="term" value="F:ATP binding"/>
    <property type="evidence" value="ECO:0007669"/>
    <property type="project" value="InterPro"/>
</dbReference>
<evidence type="ECO:0000313" key="7">
    <source>
        <dbReference type="EMBL" id="VDK60248.1"/>
    </source>
</evidence>
<feature type="domain" description="Protein kinase" evidence="6">
    <location>
        <begin position="1"/>
        <end position="181"/>
    </location>
</feature>
<dbReference type="OrthoDB" id="1890790at2759"/>
<dbReference type="InterPro" id="IPR001245">
    <property type="entry name" value="Ser-Thr/Tyr_kinase_cat_dom"/>
</dbReference>
<evidence type="ECO:0000256" key="3">
    <source>
        <dbReference type="ARBA" id="ARBA00022741"/>
    </source>
</evidence>
<gene>
    <name evidence="7" type="ORF">GPUH_LOCUS7955</name>
</gene>
<proteinExistence type="predicted"/>
<keyword evidence="3" id="KW-0547">Nucleotide-binding</keyword>
<accession>A0A183DGW5</accession>
<keyword evidence="4" id="KW-0456">Lyase</keyword>
<evidence type="ECO:0000256" key="4">
    <source>
        <dbReference type="ARBA" id="ARBA00023239"/>
    </source>
</evidence>
<dbReference type="GO" id="GO:0004016">
    <property type="term" value="F:adenylate cyclase activity"/>
    <property type="evidence" value="ECO:0007669"/>
    <property type="project" value="TreeGrafter"/>
</dbReference>
<dbReference type="GO" id="GO:0001653">
    <property type="term" value="F:peptide receptor activity"/>
    <property type="evidence" value="ECO:0007669"/>
    <property type="project" value="TreeGrafter"/>
</dbReference>
<dbReference type="InterPro" id="IPR011009">
    <property type="entry name" value="Kinase-like_dom_sf"/>
</dbReference>
<dbReference type="GO" id="GO:0004672">
    <property type="term" value="F:protein kinase activity"/>
    <property type="evidence" value="ECO:0007669"/>
    <property type="project" value="InterPro"/>
</dbReference>
<evidence type="ECO:0000313" key="8">
    <source>
        <dbReference type="Proteomes" id="UP000271098"/>
    </source>
</evidence>
<dbReference type="GO" id="GO:0007168">
    <property type="term" value="P:receptor guanylyl cyclase signaling pathway"/>
    <property type="evidence" value="ECO:0007669"/>
    <property type="project" value="TreeGrafter"/>
</dbReference>
<dbReference type="Proteomes" id="UP000271098">
    <property type="component" value="Unassembled WGS sequence"/>
</dbReference>
<dbReference type="PANTHER" id="PTHR11920:SF498">
    <property type="entry name" value="RECEPTOR-TYPE GUANYLATE CYCLASE GCY-8"/>
    <property type="match status" value="1"/>
</dbReference>
<evidence type="ECO:0000256" key="1">
    <source>
        <dbReference type="ARBA" id="ARBA00001436"/>
    </source>
</evidence>
<dbReference type="Pfam" id="PF07714">
    <property type="entry name" value="PK_Tyr_Ser-Thr"/>
    <property type="match status" value="1"/>
</dbReference>
<keyword evidence="5" id="KW-0141">cGMP biosynthesis</keyword>
<evidence type="ECO:0000313" key="9">
    <source>
        <dbReference type="WBParaSite" id="GPUH_0000796501-mRNA-1"/>
    </source>
</evidence>
<reference evidence="7 8" key="2">
    <citation type="submission" date="2018-11" db="EMBL/GenBank/DDBJ databases">
        <authorList>
            <consortium name="Pathogen Informatics"/>
        </authorList>
    </citation>
    <scope>NUCLEOTIDE SEQUENCE [LARGE SCALE GENOMIC DNA]</scope>
</reference>
<dbReference type="PROSITE" id="PS50011">
    <property type="entry name" value="PROTEIN_KINASE_DOM"/>
    <property type="match status" value="1"/>
</dbReference>
<sequence>MVFNQGEDMMLIWKFCSRGTVQDIIYNPSLTLDNKFHAAFVRDITLGLEYLHSSPIGYHGSLSPWACLIDRNWMVKLTDFGIANPIERWEKLGLISVNALTSDDDKSGPTQKTCQFFKFLLNSLQNFIQPFVVILRTVVILEKSRGSIPYNIWEPIATLFVILSDRGAICQISLSLRILCL</sequence>
<evidence type="ECO:0000259" key="6">
    <source>
        <dbReference type="PROSITE" id="PS50011"/>
    </source>
</evidence>
<evidence type="ECO:0000256" key="5">
    <source>
        <dbReference type="ARBA" id="ARBA00023293"/>
    </source>
</evidence>
<dbReference type="GO" id="GO:0004383">
    <property type="term" value="F:guanylate cyclase activity"/>
    <property type="evidence" value="ECO:0007669"/>
    <property type="project" value="UniProtKB-EC"/>
</dbReference>
<dbReference type="EC" id="4.6.1.2" evidence="2"/>
<dbReference type="GO" id="GO:0005886">
    <property type="term" value="C:plasma membrane"/>
    <property type="evidence" value="ECO:0007669"/>
    <property type="project" value="TreeGrafter"/>
</dbReference>
<dbReference type="InterPro" id="IPR000719">
    <property type="entry name" value="Prot_kinase_dom"/>
</dbReference>
<organism evidence="9">
    <name type="scientific">Gongylonema pulchrum</name>
    <dbReference type="NCBI Taxonomy" id="637853"/>
    <lineage>
        <taxon>Eukaryota</taxon>
        <taxon>Metazoa</taxon>
        <taxon>Ecdysozoa</taxon>
        <taxon>Nematoda</taxon>
        <taxon>Chromadorea</taxon>
        <taxon>Rhabditida</taxon>
        <taxon>Spirurina</taxon>
        <taxon>Spiruromorpha</taxon>
        <taxon>Spiruroidea</taxon>
        <taxon>Gongylonematidae</taxon>
        <taxon>Gongylonema</taxon>
    </lineage>
</organism>
<dbReference type="PANTHER" id="PTHR11920">
    <property type="entry name" value="GUANYLYL CYCLASE"/>
    <property type="match status" value="1"/>
</dbReference>